<dbReference type="EMBL" id="CM056743">
    <property type="protein sequence ID" value="KAJ8673660.1"/>
    <property type="molecule type" value="Genomic_DNA"/>
</dbReference>
<keyword evidence="2" id="KW-1185">Reference proteome</keyword>
<reference evidence="1" key="1">
    <citation type="submission" date="2023-04" db="EMBL/GenBank/DDBJ databases">
        <title>A chromosome-level genome assembly of the parasitoid wasp Eretmocerus hayati.</title>
        <authorList>
            <person name="Zhong Y."/>
            <person name="Liu S."/>
            <person name="Liu Y."/>
        </authorList>
    </citation>
    <scope>NUCLEOTIDE SEQUENCE</scope>
    <source>
        <strain evidence="1">ZJU_SS_LIU_2023</strain>
    </source>
</reference>
<evidence type="ECO:0000313" key="1">
    <source>
        <dbReference type="EMBL" id="KAJ8673660.1"/>
    </source>
</evidence>
<sequence length="187" mass="21317">MSVPELANTQAAAGKPFVKIRRYRTEFNSAKDRMQRMHATQELRIATELYPKTFSPLTLAESNREYDYYAEHRDAFKCPQNLREYDLVKGLLFCGPDEPVLPMDLADIHSKLRVRARIPFNNDRGGSVVLAIDIATHTISKFTPALENNSRSYFQMVVNPNGLQLVLEDNDVACGGFKRFKFTLSPE</sequence>
<evidence type="ECO:0000313" key="2">
    <source>
        <dbReference type="Proteomes" id="UP001239111"/>
    </source>
</evidence>
<organism evidence="1 2">
    <name type="scientific">Eretmocerus hayati</name>
    <dbReference type="NCBI Taxonomy" id="131215"/>
    <lineage>
        <taxon>Eukaryota</taxon>
        <taxon>Metazoa</taxon>
        <taxon>Ecdysozoa</taxon>
        <taxon>Arthropoda</taxon>
        <taxon>Hexapoda</taxon>
        <taxon>Insecta</taxon>
        <taxon>Pterygota</taxon>
        <taxon>Neoptera</taxon>
        <taxon>Endopterygota</taxon>
        <taxon>Hymenoptera</taxon>
        <taxon>Apocrita</taxon>
        <taxon>Proctotrupomorpha</taxon>
        <taxon>Chalcidoidea</taxon>
        <taxon>Aphelinidae</taxon>
        <taxon>Aphelininae</taxon>
        <taxon>Eretmocerus</taxon>
    </lineage>
</organism>
<comment type="caution">
    <text evidence="1">The sequence shown here is derived from an EMBL/GenBank/DDBJ whole genome shotgun (WGS) entry which is preliminary data.</text>
</comment>
<gene>
    <name evidence="1" type="ORF">QAD02_004922</name>
</gene>
<accession>A0ACC2NQW3</accession>
<protein>
    <submittedName>
        <fullName evidence="1">Uncharacterized protein</fullName>
    </submittedName>
</protein>
<proteinExistence type="predicted"/>
<name>A0ACC2NQW3_9HYME</name>
<dbReference type="Proteomes" id="UP001239111">
    <property type="component" value="Chromosome 3"/>
</dbReference>